<keyword evidence="3 7" id="KW-0813">Transport</keyword>
<dbReference type="PRINTS" id="PR00369">
    <property type="entry name" value="FLAVODOXIN"/>
</dbReference>
<accession>A0A9D1ZFQ6</accession>
<evidence type="ECO:0000256" key="1">
    <source>
        <dbReference type="ARBA" id="ARBA00001917"/>
    </source>
</evidence>
<comment type="function">
    <text evidence="7">Low-potential electron donor to a number of redox enzymes.</text>
</comment>
<dbReference type="AlphaFoldDB" id="A0A9D1ZFQ6"/>
<sequence>MKKIGIFYGSSTGTCEDLANRIADKLGVSAQDVHSADKLTEAMVKEYDVLLLGSSTWGDGDMQDDWYDGVKVLKASDLSGKLVALFGCGDSESYCDTFCDAIGVLYEDLKGTGCTFIGNKVSTDGYSYSSSISVVDGCFVGLALDEVNESDKTDERIDAWVAELQKSL</sequence>
<comment type="caution">
    <text evidence="9">The sequence shown here is derived from an EMBL/GenBank/DDBJ whole genome shotgun (WGS) entry which is preliminary data.</text>
</comment>
<dbReference type="Pfam" id="PF00258">
    <property type="entry name" value="Flavodoxin_1"/>
    <property type="match status" value="1"/>
</dbReference>
<evidence type="ECO:0000259" key="8">
    <source>
        <dbReference type="PROSITE" id="PS50902"/>
    </source>
</evidence>
<dbReference type="InterPro" id="IPR029039">
    <property type="entry name" value="Flavoprotein-like_sf"/>
</dbReference>
<dbReference type="InterPro" id="IPR010086">
    <property type="entry name" value="Flavodoxin_lc"/>
</dbReference>
<dbReference type="InterPro" id="IPR001094">
    <property type="entry name" value="Flavdoxin-like"/>
</dbReference>
<dbReference type="Gene3D" id="3.40.50.360">
    <property type="match status" value="1"/>
</dbReference>
<protein>
    <recommendedName>
        <fullName evidence="7">Flavodoxin</fullName>
    </recommendedName>
</protein>
<keyword evidence="4 7" id="KW-0285">Flavoprotein</keyword>
<proteinExistence type="inferred from homology"/>
<evidence type="ECO:0000313" key="10">
    <source>
        <dbReference type="Proteomes" id="UP000886851"/>
    </source>
</evidence>
<reference evidence="9" key="1">
    <citation type="journal article" date="2021" name="PeerJ">
        <title>Extensive microbial diversity within the chicken gut microbiome revealed by metagenomics and culture.</title>
        <authorList>
            <person name="Gilroy R."/>
            <person name="Ravi A."/>
            <person name="Getino M."/>
            <person name="Pursley I."/>
            <person name="Horton D.L."/>
            <person name="Alikhan N.F."/>
            <person name="Baker D."/>
            <person name="Gharbi K."/>
            <person name="Hall N."/>
            <person name="Watson M."/>
            <person name="Adriaenssens E.M."/>
            <person name="Foster-Nyarko E."/>
            <person name="Jarju S."/>
            <person name="Secka A."/>
            <person name="Antonio M."/>
            <person name="Oren A."/>
            <person name="Chaudhuri R.R."/>
            <person name="La Ragione R."/>
            <person name="Hildebrand F."/>
            <person name="Pallen M.J."/>
        </authorList>
    </citation>
    <scope>NUCLEOTIDE SEQUENCE</scope>
    <source>
        <strain evidence="9">Gambia2-208</strain>
    </source>
</reference>
<dbReference type="InterPro" id="IPR008254">
    <property type="entry name" value="Flavodoxin/NO_synth"/>
</dbReference>
<keyword evidence="6 7" id="KW-0249">Electron transport</keyword>
<gene>
    <name evidence="9" type="primary">fldA</name>
    <name evidence="9" type="ORF">H9824_00115</name>
</gene>
<dbReference type="InterPro" id="IPR050619">
    <property type="entry name" value="Flavodoxin"/>
</dbReference>
<evidence type="ECO:0000256" key="7">
    <source>
        <dbReference type="PIRNR" id="PIRNR038996"/>
    </source>
</evidence>
<evidence type="ECO:0000256" key="5">
    <source>
        <dbReference type="ARBA" id="ARBA00022643"/>
    </source>
</evidence>
<dbReference type="NCBIfam" id="NF006738">
    <property type="entry name" value="PRK09267.1-4"/>
    <property type="match status" value="1"/>
</dbReference>
<dbReference type="GO" id="GO:0009055">
    <property type="term" value="F:electron transfer activity"/>
    <property type="evidence" value="ECO:0007669"/>
    <property type="project" value="UniProtKB-UniRule"/>
</dbReference>
<dbReference type="NCBIfam" id="TIGR01752">
    <property type="entry name" value="flav_long"/>
    <property type="match status" value="1"/>
</dbReference>
<name>A0A9D1ZFQ6_9BACE</name>
<evidence type="ECO:0000256" key="3">
    <source>
        <dbReference type="ARBA" id="ARBA00022448"/>
    </source>
</evidence>
<feature type="domain" description="Flavodoxin-like" evidence="8">
    <location>
        <begin position="4"/>
        <end position="165"/>
    </location>
</feature>
<evidence type="ECO:0000313" key="9">
    <source>
        <dbReference type="EMBL" id="HIY87103.1"/>
    </source>
</evidence>
<dbReference type="NCBIfam" id="NF006739">
    <property type="entry name" value="PRK09267.1-5"/>
    <property type="match status" value="1"/>
</dbReference>
<dbReference type="Proteomes" id="UP000886851">
    <property type="component" value="Unassembled WGS sequence"/>
</dbReference>
<keyword evidence="5 7" id="KW-0288">FMN</keyword>
<dbReference type="GO" id="GO:0010181">
    <property type="term" value="F:FMN binding"/>
    <property type="evidence" value="ECO:0007669"/>
    <property type="project" value="UniProtKB-UniRule"/>
</dbReference>
<evidence type="ECO:0000256" key="2">
    <source>
        <dbReference type="ARBA" id="ARBA00005267"/>
    </source>
</evidence>
<dbReference type="PANTHER" id="PTHR42809">
    <property type="entry name" value="FLAVODOXIN 2"/>
    <property type="match status" value="1"/>
</dbReference>
<comment type="similarity">
    <text evidence="2 7">Belongs to the flavodoxin family.</text>
</comment>
<comment type="cofactor">
    <cofactor evidence="1 7">
        <name>FMN</name>
        <dbReference type="ChEBI" id="CHEBI:58210"/>
    </cofactor>
</comment>
<evidence type="ECO:0000256" key="4">
    <source>
        <dbReference type="ARBA" id="ARBA00022630"/>
    </source>
</evidence>
<dbReference type="EMBL" id="DXCV01000001">
    <property type="protein sequence ID" value="HIY87103.1"/>
    <property type="molecule type" value="Genomic_DNA"/>
</dbReference>
<dbReference type="PROSITE" id="PS50902">
    <property type="entry name" value="FLAVODOXIN_LIKE"/>
    <property type="match status" value="1"/>
</dbReference>
<organism evidence="9 10">
    <name type="scientific">Candidatus Bacteroides pullicola</name>
    <dbReference type="NCBI Taxonomy" id="2838475"/>
    <lineage>
        <taxon>Bacteria</taxon>
        <taxon>Pseudomonadati</taxon>
        <taxon>Bacteroidota</taxon>
        <taxon>Bacteroidia</taxon>
        <taxon>Bacteroidales</taxon>
        <taxon>Bacteroidaceae</taxon>
        <taxon>Bacteroides</taxon>
    </lineage>
</organism>
<reference evidence="9" key="2">
    <citation type="submission" date="2021-04" db="EMBL/GenBank/DDBJ databases">
        <authorList>
            <person name="Gilroy R."/>
        </authorList>
    </citation>
    <scope>NUCLEOTIDE SEQUENCE</scope>
    <source>
        <strain evidence="9">Gambia2-208</strain>
    </source>
</reference>
<evidence type="ECO:0000256" key="6">
    <source>
        <dbReference type="ARBA" id="ARBA00022982"/>
    </source>
</evidence>
<dbReference type="PANTHER" id="PTHR42809:SF1">
    <property type="entry name" value="FLAVODOXIN 1"/>
    <property type="match status" value="1"/>
</dbReference>
<dbReference type="SUPFAM" id="SSF52218">
    <property type="entry name" value="Flavoproteins"/>
    <property type="match status" value="1"/>
</dbReference>
<dbReference type="PIRSF" id="PIRSF038996">
    <property type="entry name" value="FldA"/>
    <property type="match status" value="1"/>
</dbReference>